<dbReference type="AlphaFoldDB" id="A0A1G7U692"/>
<organism evidence="2 3">
    <name type="scientific">Onishia taeanensis</name>
    <dbReference type="NCBI Taxonomy" id="284577"/>
    <lineage>
        <taxon>Bacteria</taxon>
        <taxon>Pseudomonadati</taxon>
        <taxon>Pseudomonadota</taxon>
        <taxon>Gammaproteobacteria</taxon>
        <taxon>Oceanospirillales</taxon>
        <taxon>Halomonadaceae</taxon>
        <taxon>Onishia</taxon>
    </lineage>
</organism>
<keyword evidence="1" id="KW-0812">Transmembrane</keyword>
<dbReference type="InterPro" id="IPR008407">
    <property type="entry name" value="Brnchd-chn_aa_trnsp_AzlD"/>
</dbReference>
<feature type="transmembrane region" description="Helical" evidence="1">
    <location>
        <begin position="47"/>
        <end position="65"/>
    </location>
</feature>
<dbReference type="STRING" id="284577.SAMN05216571_11336"/>
<evidence type="ECO:0000313" key="2">
    <source>
        <dbReference type="EMBL" id="SDG43086.1"/>
    </source>
</evidence>
<keyword evidence="3" id="KW-1185">Reference proteome</keyword>
<dbReference type="EMBL" id="FNCI01000013">
    <property type="protein sequence ID" value="SDG43086.1"/>
    <property type="molecule type" value="Genomic_DNA"/>
</dbReference>
<keyword evidence="1" id="KW-1133">Transmembrane helix</keyword>
<gene>
    <name evidence="2" type="ORF">SAMN05216571_11336</name>
</gene>
<feature type="transmembrane region" description="Helical" evidence="1">
    <location>
        <begin position="71"/>
        <end position="97"/>
    </location>
</feature>
<feature type="transmembrane region" description="Helical" evidence="1">
    <location>
        <begin position="6"/>
        <end position="26"/>
    </location>
</feature>
<protein>
    <submittedName>
        <fullName evidence="2">Branched-chain amino acid transport protein (AzlD)</fullName>
    </submittedName>
</protein>
<evidence type="ECO:0000256" key="1">
    <source>
        <dbReference type="SAM" id="Phobius"/>
    </source>
</evidence>
<accession>A0A1G7U692</accession>
<name>A0A1G7U692_9GAMM</name>
<sequence length="111" mass="11243">MMGAFASASGAASLVAIIMMIMIALVSRIGGLMIMSRLPIGPKVRRFVDAMATSVLIAVITPMIVDGDGGARVAAVVAGAVAIWLRSPLVAIALGMISAALWRFVMATGGG</sequence>
<keyword evidence="1" id="KW-0472">Membrane</keyword>
<dbReference type="Proteomes" id="UP000198641">
    <property type="component" value="Unassembled WGS sequence"/>
</dbReference>
<dbReference type="Pfam" id="PF05437">
    <property type="entry name" value="AzlD"/>
    <property type="match status" value="1"/>
</dbReference>
<evidence type="ECO:0000313" key="3">
    <source>
        <dbReference type="Proteomes" id="UP000198641"/>
    </source>
</evidence>
<dbReference type="RefSeq" id="WP_245696478.1">
    <property type="nucleotide sequence ID" value="NZ_FNCI01000013.1"/>
</dbReference>
<reference evidence="2 3" key="1">
    <citation type="submission" date="2016-10" db="EMBL/GenBank/DDBJ databases">
        <authorList>
            <person name="de Groot N.N."/>
        </authorList>
    </citation>
    <scope>NUCLEOTIDE SEQUENCE [LARGE SCALE GENOMIC DNA]</scope>
    <source>
        <strain evidence="2 3">BH539</strain>
    </source>
</reference>
<proteinExistence type="predicted"/>